<feature type="region of interest" description="Disordered" evidence="1">
    <location>
        <begin position="403"/>
        <end position="438"/>
    </location>
</feature>
<evidence type="ECO:0000313" key="2">
    <source>
        <dbReference type="EMBL" id="QIJ25700.1"/>
    </source>
</evidence>
<proteinExistence type="predicted"/>
<feature type="region of interest" description="Disordered" evidence="1">
    <location>
        <begin position="474"/>
        <end position="545"/>
    </location>
</feature>
<dbReference type="SUPFAM" id="SSF52540">
    <property type="entry name" value="P-loop containing nucleoside triphosphate hydrolases"/>
    <property type="match status" value="1"/>
</dbReference>
<organism evidence="2">
    <name type="scientific">Grapevine associated jivivirus 1</name>
    <dbReference type="NCBI Taxonomy" id="2716188"/>
    <lineage>
        <taxon>Viruses</taxon>
        <taxon>Riboviria</taxon>
    </lineage>
</organism>
<feature type="compositionally biased region" description="Low complexity" evidence="1">
    <location>
        <begin position="486"/>
        <end position="495"/>
    </location>
</feature>
<accession>A0A6G7M534</accession>
<dbReference type="EMBL" id="MN520747">
    <property type="protein sequence ID" value="QIJ25700.1"/>
    <property type="molecule type" value="Genomic_RNA"/>
</dbReference>
<sequence length="660" mass="72254">MSPTASPQRSSAIDAMDKYHAYLENNYVGGCERFFSPTGFLSDFQKTIEVQTQDARNHVFARTIDEAQKFLEPVVAGGEGVFDLTAEPGTGKTSTLPFRFSSKIVVVALPSPFDAWSAFQMATGKANLRLQGLSLGPSDAKVTYTDSYLAAKAVLSGYLKYDVLIVDECDSPRGVIRFLAEIKAPGKLLVRMSASHGRVKSTNSKSFRVNESNTLPDVQKDPGLLAKFVSENHKNRSLLLVPDAQCAIEMGKLIPSSKVVCTKSNLGDIARAIVNQEGNRLYIADDTCARGLNLNLDVVFDCQQVTENGTTRNLTAAELYQRKGRVGRNKDGWYFSPGLPVIDLGTSDVDVLRHNVVRAVAGTSQLGGRRLHVTQQDLSKLLCASTEPYMEMAVIRAEQERARHDVAVTSSPSSSGASFKSPPSSRSHSRTSSVRSGSSVVSKVSAPSWVFHFASGTFPGKKTQEKNYVVSYGKGRGESVRHRKSSSSSGGDSISLFRGSTSGREPAGKYDRSLLPSALDAPYAAPRRSERPMVPQVRDLPHAPPTMDLTQLTYDLDWPALIRDRLVNGGDLPTVVPPNNWRHTSSGGLGNDWLKRLDDVALTDSQFTEGEFETVCRAWNKLVALAWVKKTPGLSNYSNFDRMEYCVRYFQSYFLLASAD</sequence>
<protein>
    <submittedName>
        <fullName evidence="2">P3</fullName>
    </submittedName>
</protein>
<dbReference type="InterPro" id="IPR027417">
    <property type="entry name" value="P-loop_NTPase"/>
</dbReference>
<reference evidence="2" key="2">
    <citation type="journal article" date="2020" name="Ann. Appl. Biol.">
        <title>Putative new plant viruses associated with Plasmopara viticola-infected grapevine samples.</title>
        <authorList>
            <person name="Chiapello M."/>
            <person name="Rodriguez-Romero J."/>
            <person name="Nerva L."/>
            <person name="Forgia M."/>
            <person name="Chitarra W."/>
            <person name="Ayllon M.A."/>
            <person name="Turina M."/>
        </authorList>
    </citation>
    <scope>NUCLEOTIDE SEQUENCE</scope>
    <source>
        <strain evidence="2">DMG 109</strain>
    </source>
</reference>
<name>A0A6G7M534_9VIRU</name>
<feature type="compositionally biased region" description="Low complexity" evidence="1">
    <location>
        <begin position="407"/>
        <end position="438"/>
    </location>
</feature>
<dbReference type="Gene3D" id="3.40.50.300">
    <property type="entry name" value="P-loop containing nucleotide triphosphate hydrolases"/>
    <property type="match status" value="1"/>
</dbReference>
<reference evidence="2" key="1">
    <citation type="submission" date="2019-07" db="EMBL/GenBank/DDBJ databases">
        <authorList>
            <person name="Chiappello M."/>
            <person name="Rodriguez-Romero J."/>
            <person name="Nerva L."/>
            <person name="Forgia M."/>
            <person name="Chitarra W."/>
            <person name="Ayllon M.A."/>
            <person name="Turina M."/>
        </authorList>
    </citation>
    <scope>NUCLEOTIDE SEQUENCE</scope>
    <source>
        <strain evidence="2">DMG 109</strain>
    </source>
</reference>
<evidence type="ECO:0000256" key="1">
    <source>
        <dbReference type="SAM" id="MobiDB-lite"/>
    </source>
</evidence>